<comment type="caution">
    <text evidence="1">The sequence shown here is derived from an EMBL/GenBank/DDBJ whole genome shotgun (WGS) entry which is preliminary data.</text>
</comment>
<name>A0ACC1RZX8_9HYPO</name>
<dbReference type="EMBL" id="JANRMS010001340">
    <property type="protein sequence ID" value="KAJ3529018.1"/>
    <property type="molecule type" value="Genomic_DNA"/>
</dbReference>
<evidence type="ECO:0000313" key="1">
    <source>
        <dbReference type="EMBL" id="KAJ3529018.1"/>
    </source>
</evidence>
<gene>
    <name evidence="1" type="ORF">NM208_g9946</name>
</gene>
<dbReference type="Proteomes" id="UP001148629">
    <property type="component" value="Unassembled WGS sequence"/>
</dbReference>
<proteinExistence type="predicted"/>
<accession>A0ACC1RZX8</accession>
<keyword evidence="2" id="KW-1185">Reference proteome</keyword>
<organism evidence="1 2">
    <name type="scientific">Fusarium decemcellulare</name>
    <dbReference type="NCBI Taxonomy" id="57161"/>
    <lineage>
        <taxon>Eukaryota</taxon>
        <taxon>Fungi</taxon>
        <taxon>Dikarya</taxon>
        <taxon>Ascomycota</taxon>
        <taxon>Pezizomycotina</taxon>
        <taxon>Sordariomycetes</taxon>
        <taxon>Hypocreomycetidae</taxon>
        <taxon>Hypocreales</taxon>
        <taxon>Nectriaceae</taxon>
        <taxon>Fusarium</taxon>
        <taxon>Fusarium decemcellulare species complex</taxon>
    </lineage>
</organism>
<evidence type="ECO:0000313" key="2">
    <source>
        <dbReference type="Proteomes" id="UP001148629"/>
    </source>
</evidence>
<reference evidence="1" key="1">
    <citation type="submission" date="2022-08" db="EMBL/GenBank/DDBJ databases">
        <title>Genome Sequence of Fusarium decemcellulare.</title>
        <authorList>
            <person name="Buettner E."/>
        </authorList>
    </citation>
    <scope>NUCLEOTIDE SEQUENCE</scope>
    <source>
        <strain evidence="1">Babe19</strain>
    </source>
</reference>
<protein>
    <submittedName>
        <fullName evidence="1">Uncharacterized protein</fullName>
    </submittedName>
</protein>
<sequence>MSLPSTMKALVLRDDNSVTLNTQAPFPSPTHGSVTVRVIATIANPNFVHMIRGAAGSHQFTQPRPLVPGANCVARIVATGPDAVSLKVGQLVLVDGFVRARDDPDIQILWGMHDGQTQESKKLHRDVWRDGSYAEYLRTPLENTYVLDEETLCGPVSKGGLGYAPEDLLHLIPHGVSYGGLRSINLQPGETLVVSPATGVFSGATVSTALAMGANVIGVSRNAAGLEKLKAKFPSVRTVQATGEVEADTAAILAATKQPVDAFLDLSPPAATGSSIVTACMLSVKSYGRMVLMGGRNDTSIPFPWPLLLFRNLTIKGGFMYEREDIRKLIRLAETGHLKLGKENGFEIASSFSLEEWE</sequence>